<dbReference type="RefSeq" id="WP_378227069.1">
    <property type="nucleotide sequence ID" value="NZ_BAABFP010000002.1"/>
</dbReference>
<evidence type="ECO:0000313" key="2">
    <source>
        <dbReference type="EMBL" id="MFC6008381.1"/>
    </source>
</evidence>
<dbReference type="EMBL" id="JBHSRD010000004">
    <property type="protein sequence ID" value="MFC6008381.1"/>
    <property type="molecule type" value="Genomic_DNA"/>
</dbReference>
<feature type="transmembrane region" description="Helical" evidence="1">
    <location>
        <begin position="151"/>
        <end position="173"/>
    </location>
</feature>
<keyword evidence="1" id="KW-0472">Membrane</keyword>
<name>A0ABW1JG89_9ACTN</name>
<evidence type="ECO:0000313" key="3">
    <source>
        <dbReference type="Proteomes" id="UP001596189"/>
    </source>
</evidence>
<accession>A0ABW1JG89</accession>
<reference evidence="3" key="1">
    <citation type="journal article" date="2019" name="Int. J. Syst. Evol. Microbiol.">
        <title>The Global Catalogue of Microorganisms (GCM) 10K type strain sequencing project: providing services to taxonomists for standard genome sequencing and annotation.</title>
        <authorList>
            <consortium name="The Broad Institute Genomics Platform"/>
            <consortium name="The Broad Institute Genome Sequencing Center for Infectious Disease"/>
            <person name="Wu L."/>
            <person name="Ma J."/>
        </authorList>
    </citation>
    <scope>NUCLEOTIDE SEQUENCE [LARGE SCALE GENOMIC DNA]</scope>
    <source>
        <strain evidence="3">KACC 14249</strain>
    </source>
</reference>
<keyword evidence="1" id="KW-1133">Transmembrane helix</keyword>
<dbReference type="Proteomes" id="UP001596189">
    <property type="component" value="Unassembled WGS sequence"/>
</dbReference>
<evidence type="ECO:0008006" key="4">
    <source>
        <dbReference type="Google" id="ProtNLM"/>
    </source>
</evidence>
<feature type="transmembrane region" description="Helical" evidence="1">
    <location>
        <begin position="90"/>
        <end position="112"/>
    </location>
</feature>
<keyword evidence="3" id="KW-1185">Reference proteome</keyword>
<organism evidence="2 3">
    <name type="scientific">Angustibacter luteus</name>
    <dbReference type="NCBI Taxonomy" id="658456"/>
    <lineage>
        <taxon>Bacteria</taxon>
        <taxon>Bacillati</taxon>
        <taxon>Actinomycetota</taxon>
        <taxon>Actinomycetes</taxon>
        <taxon>Kineosporiales</taxon>
        <taxon>Kineosporiaceae</taxon>
    </lineage>
</organism>
<keyword evidence="1" id="KW-0812">Transmembrane</keyword>
<gene>
    <name evidence="2" type="ORF">ACFQDO_14685</name>
</gene>
<protein>
    <recommendedName>
        <fullName evidence="4">DoxX family membrane protein</fullName>
    </recommendedName>
</protein>
<sequence length="189" mass="20244">MTATTPSRHTMPDRDLVHPELVAAETPRLKALRYVGAAIRISLGWIFLWAFVDKLFGLGHETASKAAWIHGGHPTEGFLKFAAAGPFKDFYHGFAGAAWADWLFMIGLAGLAIGLLSGVAIRVTAAAAAAMLVLMWTAVLPPENNLFLDDHIIYALVVVALALGNAGDTFGLGKAWGELAVVKDHGWLK</sequence>
<feature type="transmembrane region" description="Helical" evidence="1">
    <location>
        <begin position="119"/>
        <end position="139"/>
    </location>
</feature>
<proteinExistence type="predicted"/>
<comment type="caution">
    <text evidence="2">The sequence shown here is derived from an EMBL/GenBank/DDBJ whole genome shotgun (WGS) entry which is preliminary data.</text>
</comment>
<feature type="transmembrane region" description="Helical" evidence="1">
    <location>
        <begin position="31"/>
        <end position="52"/>
    </location>
</feature>
<evidence type="ECO:0000256" key="1">
    <source>
        <dbReference type="SAM" id="Phobius"/>
    </source>
</evidence>